<dbReference type="PANTHER" id="PTHR19848:SF8">
    <property type="entry name" value="F-BOX AND WD REPEAT DOMAIN CONTAINING 7"/>
    <property type="match status" value="1"/>
</dbReference>
<dbReference type="InterPro" id="IPR015943">
    <property type="entry name" value="WD40/YVTN_repeat-like_dom_sf"/>
</dbReference>
<evidence type="ECO:0000256" key="3">
    <source>
        <dbReference type="PROSITE-ProRule" id="PRU00221"/>
    </source>
</evidence>
<dbReference type="PROSITE" id="PS50082">
    <property type="entry name" value="WD_REPEATS_2"/>
    <property type="match status" value="1"/>
</dbReference>
<dbReference type="PANTHER" id="PTHR19848">
    <property type="entry name" value="WD40 REPEAT PROTEIN"/>
    <property type="match status" value="1"/>
</dbReference>
<feature type="repeat" description="WD" evidence="3">
    <location>
        <begin position="250"/>
        <end position="291"/>
    </location>
</feature>
<dbReference type="AlphaFoldDB" id="A0A096PE38"/>
<dbReference type="SUPFAM" id="SSF50978">
    <property type="entry name" value="WD40 repeat-like"/>
    <property type="match status" value="1"/>
</dbReference>
<dbReference type="Gene3D" id="2.130.10.10">
    <property type="entry name" value="YVTN repeat-like/Quinoprotein amine dehydrogenase"/>
    <property type="match status" value="2"/>
</dbReference>
<keyword evidence="1 3" id="KW-0853">WD repeat</keyword>
<dbReference type="InterPro" id="IPR036322">
    <property type="entry name" value="WD40_repeat_dom_sf"/>
</dbReference>
<organism evidence="4">
    <name type="scientific">Fusarium pseudograminearum CS5834</name>
    <dbReference type="NCBI Taxonomy" id="1318459"/>
    <lineage>
        <taxon>Eukaryota</taxon>
        <taxon>Fungi</taxon>
        <taxon>Dikarya</taxon>
        <taxon>Ascomycota</taxon>
        <taxon>Pezizomycotina</taxon>
        <taxon>Sordariomycetes</taxon>
        <taxon>Hypocreomycetidae</taxon>
        <taxon>Hypocreales</taxon>
        <taxon>Nectriaceae</taxon>
        <taxon>Fusarium</taxon>
    </lineage>
</organism>
<evidence type="ECO:0000256" key="2">
    <source>
        <dbReference type="ARBA" id="ARBA00022737"/>
    </source>
</evidence>
<gene>
    <name evidence="4" type="ORF">BN849_0064340</name>
</gene>
<evidence type="ECO:0000313" key="4">
    <source>
        <dbReference type="EMBL" id="CEG03259.1"/>
    </source>
</evidence>
<sequence>MPSYSSNEIDADWRYSIAQDFTTSNDQPYPYADNGHLQWRNEVHKITLNGTAHLACVSSDGKRLALGIRHDIHVVDTDTWKTIVVLKGHTSEVNAIAFRPDDANFLVSGETEEFSDNGLSSPPVIIFWDINKECTKRPHTDDPYGDAVHAAATAATEGLTRIGISLDQDEIQELKTGFQPVLNRVMARNTAAGHATVDGQLQEQFQSRIFSPSGRWMAYRPGESPQANGDVPWDILIVVSTDTLEKKFTLGGHTDAIMWMGWSPDETLFASISWDSSIRIWDAVTGDQKHCFKTETQNWTGNFSPDMNYFVATDGNGNVRIFSLHSGEVHWMYEGQQGDGWRRTISWHPNSQWLAVGGERLGELLLLDVVEKKLLQKRVLSTDACTREEEYRKIMTQFLGVVKVQFVDNGNKLAVCTYGDGSIELYDIQQEVKWRFARGGTDDGPEAHEWRDDKGKVTSKRGHDMVVWEDHPKGVLRLASLDFDGVRIWEAPLTL</sequence>
<dbReference type="PROSITE" id="PS50294">
    <property type="entry name" value="WD_REPEATS_REGION"/>
    <property type="match status" value="1"/>
</dbReference>
<name>A0A096PE38_FUSPS</name>
<dbReference type="InterPro" id="IPR001680">
    <property type="entry name" value="WD40_rpt"/>
</dbReference>
<comment type="caution">
    <text evidence="4">The sequence shown here is derived from an EMBL/GenBank/DDBJ whole genome shotgun (WGS) entry which is preliminary data.</text>
</comment>
<evidence type="ECO:0000256" key="1">
    <source>
        <dbReference type="ARBA" id="ARBA00022574"/>
    </source>
</evidence>
<reference evidence="4" key="1">
    <citation type="submission" date="2013-05" db="EMBL/GenBank/DDBJ databases">
        <title>Draft genome sequences of six wheat associated Fusarium spp. isolates.</title>
        <authorList>
            <person name="Moolhuijzen P.M."/>
            <person name="Manners J.M."/>
            <person name="Wilcox S."/>
            <person name="Bellgard M.I."/>
            <person name="Gardiner D.M."/>
        </authorList>
    </citation>
    <scope>NUCLEOTIDE SEQUENCE</scope>
    <source>
        <strain evidence="4">CS5834</strain>
        <strain evidence="4">CS5834</strain>
    </source>
</reference>
<dbReference type="EMBL" id="CBMF010000442">
    <property type="protein sequence ID" value="CEG03259.1"/>
    <property type="molecule type" value="Genomic_DNA"/>
</dbReference>
<dbReference type="Pfam" id="PF00400">
    <property type="entry name" value="WD40"/>
    <property type="match status" value="2"/>
</dbReference>
<keyword evidence="2" id="KW-0677">Repeat</keyword>
<proteinExistence type="predicted"/>
<protein>
    <submittedName>
        <fullName evidence="4">WGS project CBMF000000000 data, contig CS5834_c000445</fullName>
    </submittedName>
</protein>
<dbReference type="SMART" id="SM00320">
    <property type="entry name" value="WD40"/>
    <property type="match status" value="5"/>
</dbReference>
<accession>A0A096PE38</accession>